<feature type="region of interest" description="Disordered" evidence="1">
    <location>
        <begin position="322"/>
        <end position="342"/>
    </location>
</feature>
<sequence length="342" mass="35002">MSGSVSTGVALVAALCLAGSGQTGSPASAQDAPAPASREPAPTASEVTVIPFELRDNLVRIPVDVNGQRRSGVLDSGAGAVLIDRRVGREIGLNEGASTGDASGGGNEAKALLPVTIARIEGGPFRFENLGAYAVDLRNLSSSAGFPIDILLGAPAFENGTVSVDYARRQVTVDRSGAPLKCASPISLEIMHAAPVIKIELRSADGERPVPLKVLVDLGTRHSALVLGGPFVRSDAGKTLLQKATAKEIGYGVGGTVKGAVVRVPEVRAGKSSFGSLEVSLTSDVPAFEGTGIDGTLGVPLWNGGMIAFDYAGRHLCITPPDSRGLASSGEDATVRRPLKPH</sequence>
<accession>A0A3G2UX86</accession>
<protein>
    <recommendedName>
        <fullName evidence="4">Aspartyl protease</fullName>
    </recommendedName>
</protein>
<evidence type="ECO:0000313" key="2">
    <source>
        <dbReference type="EMBL" id="AYO80050.1"/>
    </source>
</evidence>
<reference evidence="2 3" key="1">
    <citation type="submission" date="2018-10" db="EMBL/GenBank/DDBJ databases">
        <title>Characterization and genome analysis of a novel bacterium Sphingobium yanoikuyae SJTF8 capable of degrading PAHs.</title>
        <authorList>
            <person name="Yin C."/>
            <person name="Xiong W."/>
            <person name="Liang R."/>
        </authorList>
    </citation>
    <scope>NUCLEOTIDE SEQUENCE [LARGE SCALE GENOMIC DNA]</scope>
    <source>
        <strain evidence="2 3">SJTF8</strain>
    </source>
</reference>
<dbReference type="RefSeq" id="WP_081215270.1">
    <property type="nucleotide sequence ID" value="NZ_CP033230.1"/>
</dbReference>
<dbReference type="SUPFAM" id="SSF50630">
    <property type="entry name" value="Acid proteases"/>
    <property type="match status" value="1"/>
</dbReference>
<evidence type="ECO:0000256" key="1">
    <source>
        <dbReference type="SAM" id="MobiDB-lite"/>
    </source>
</evidence>
<feature type="region of interest" description="Disordered" evidence="1">
    <location>
        <begin position="22"/>
        <end position="44"/>
    </location>
</feature>
<gene>
    <name evidence="2" type="ORF">EBF16_26190</name>
</gene>
<feature type="compositionally biased region" description="Low complexity" evidence="1">
    <location>
        <begin position="25"/>
        <end position="37"/>
    </location>
</feature>
<dbReference type="Gene3D" id="2.40.70.10">
    <property type="entry name" value="Acid Proteases"/>
    <property type="match status" value="1"/>
</dbReference>
<dbReference type="EMBL" id="CP033230">
    <property type="protein sequence ID" value="AYO80050.1"/>
    <property type="molecule type" value="Genomic_DNA"/>
</dbReference>
<dbReference type="AlphaFoldDB" id="A0A3G2UX86"/>
<name>A0A3G2UX86_SPHYA</name>
<dbReference type="InterPro" id="IPR021109">
    <property type="entry name" value="Peptidase_aspartic_dom_sf"/>
</dbReference>
<evidence type="ECO:0008006" key="4">
    <source>
        <dbReference type="Google" id="ProtNLM"/>
    </source>
</evidence>
<organism evidence="2 3">
    <name type="scientific">Sphingobium yanoikuyae</name>
    <name type="common">Sphingomonas yanoikuyae</name>
    <dbReference type="NCBI Taxonomy" id="13690"/>
    <lineage>
        <taxon>Bacteria</taxon>
        <taxon>Pseudomonadati</taxon>
        <taxon>Pseudomonadota</taxon>
        <taxon>Alphaproteobacteria</taxon>
        <taxon>Sphingomonadales</taxon>
        <taxon>Sphingomonadaceae</taxon>
        <taxon>Sphingobium</taxon>
    </lineage>
</organism>
<proteinExistence type="predicted"/>
<evidence type="ECO:0000313" key="3">
    <source>
        <dbReference type="Proteomes" id="UP000280708"/>
    </source>
</evidence>
<dbReference type="Proteomes" id="UP000280708">
    <property type="component" value="Chromosome"/>
</dbReference>
<dbReference type="Pfam" id="PF13650">
    <property type="entry name" value="Asp_protease_2"/>
    <property type="match status" value="1"/>
</dbReference>